<organism evidence="1 2">
    <name type="scientific">Piloderma croceum (strain F 1598)</name>
    <dbReference type="NCBI Taxonomy" id="765440"/>
    <lineage>
        <taxon>Eukaryota</taxon>
        <taxon>Fungi</taxon>
        <taxon>Dikarya</taxon>
        <taxon>Basidiomycota</taxon>
        <taxon>Agaricomycotina</taxon>
        <taxon>Agaricomycetes</taxon>
        <taxon>Agaricomycetidae</taxon>
        <taxon>Atheliales</taxon>
        <taxon>Atheliaceae</taxon>
        <taxon>Piloderma</taxon>
    </lineage>
</organism>
<dbReference type="PANTHER" id="PTHR46377">
    <property type="entry name" value="DUAL SPECIFICITY PROTEIN PHOSPHATASE 19"/>
    <property type="match status" value="1"/>
</dbReference>
<dbReference type="GO" id="GO:0008579">
    <property type="term" value="F:JUN kinase phosphatase activity"/>
    <property type="evidence" value="ECO:0007669"/>
    <property type="project" value="TreeGrafter"/>
</dbReference>
<keyword evidence="2" id="KW-1185">Reference proteome</keyword>
<dbReference type="CDD" id="cd14498">
    <property type="entry name" value="DSP"/>
    <property type="match status" value="1"/>
</dbReference>
<proteinExistence type="predicted"/>
<dbReference type="AlphaFoldDB" id="A0A0C3G5E0"/>
<gene>
    <name evidence="1" type="ORF">PILCRDRAFT_659</name>
</gene>
<dbReference type="InterPro" id="IPR029021">
    <property type="entry name" value="Prot-tyrosine_phosphatase-like"/>
</dbReference>
<name>A0A0C3G5E0_PILCF</name>
<dbReference type="SUPFAM" id="SSF52799">
    <property type="entry name" value="(Phosphotyrosine protein) phosphatases II"/>
    <property type="match status" value="1"/>
</dbReference>
<reference evidence="2" key="2">
    <citation type="submission" date="2015-01" db="EMBL/GenBank/DDBJ databases">
        <title>Evolutionary Origins and Diversification of the Mycorrhizal Mutualists.</title>
        <authorList>
            <consortium name="DOE Joint Genome Institute"/>
            <consortium name="Mycorrhizal Genomics Consortium"/>
            <person name="Kohler A."/>
            <person name="Kuo A."/>
            <person name="Nagy L.G."/>
            <person name="Floudas D."/>
            <person name="Copeland A."/>
            <person name="Barry K.W."/>
            <person name="Cichocki N."/>
            <person name="Veneault-Fourrey C."/>
            <person name="LaButti K."/>
            <person name="Lindquist E.A."/>
            <person name="Lipzen A."/>
            <person name="Lundell T."/>
            <person name="Morin E."/>
            <person name="Murat C."/>
            <person name="Riley R."/>
            <person name="Ohm R."/>
            <person name="Sun H."/>
            <person name="Tunlid A."/>
            <person name="Henrissat B."/>
            <person name="Grigoriev I.V."/>
            <person name="Hibbett D.S."/>
            <person name="Martin F."/>
        </authorList>
    </citation>
    <scope>NUCLEOTIDE SEQUENCE [LARGE SCALE GENOMIC DNA]</scope>
    <source>
        <strain evidence="2">F 1598</strain>
    </source>
</reference>
<dbReference type="Proteomes" id="UP000054166">
    <property type="component" value="Unassembled WGS sequence"/>
</dbReference>
<accession>A0A0C3G5E0</accession>
<dbReference type="PANTHER" id="PTHR46377:SF1">
    <property type="entry name" value="DUAL SPECIFICITY PROTEIN PHOSPHATASE 19"/>
    <property type="match status" value="1"/>
</dbReference>
<dbReference type="EMBL" id="KN832971">
    <property type="protein sequence ID" value="KIM91480.1"/>
    <property type="molecule type" value="Genomic_DNA"/>
</dbReference>
<evidence type="ECO:0000313" key="1">
    <source>
        <dbReference type="EMBL" id="KIM91480.1"/>
    </source>
</evidence>
<reference evidence="1 2" key="1">
    <citation type="submission" date="2014-04" db="EMBL/GenBank/DDBJ databases">
        <authorList>
            <consortium name="DOE Joint Genome Institute"/>
            <person name="Kuo A."/>
            <person name="Tarkka M."/>
            <person name="Buscot F."/>
            <person name="Kohler A."/>
            <person name="Nagy L.G."/>
            <person name="Floudas D."/>
            <person name="Copeland A."/>
            <person name="Barry K.W."/>
            <person name="Cichocki N."/>
            <person name="Veneault-Fourrey C."/>
            <person name="LaButti K."/>
            <person name="Lindquist E.A."/>
            <person name="Lipzen A."/>
            <person name="Lundell T."/>
            <person name="Morin E."/>
            <person name="Murat C."/>
            <person name="Sun H."/>
            <person name="Tunlid A."/>
            <person name="Henrissat B."/>
            <person name="Grigoriev I.V."/>
            <person name="Hibbett D.S."/>
            <person name="Martin F."/>
            <person name="Nordberg H.P."/>
            <person name="Cantor M.N."/>
            <person name="Hua S.X."/>
        </authorList>
    </citation>
    <scope>NUCLEOTIDE SEQUENCE [LARGE SCALE GENOMIC DNA]</scope>
    <source>
        <strain evidence="1 2">F 1598</strain>
    </source>
</reference>
<protein>
    <submittedName>
        <fullName evidence="1">Uncharacterized protein</fullName>
    </submittedName>
</protein>
<evidence type="ECO:0000313" key="2">
    <source>
        <dbReference type="Proteomes" id="UP000054166"/>
    </source>
</evidence>
<sequence length="222" mass="25583">MSVLFHQLELHIVDGALWVDLHFHPLLDSSYWPKRSSYGQDYRQLIPERYLRRRECARPSTSNITHILSVTTRQVAYPKQMNLEIKRIELEDDPDADVIPIFPDTNTFIDGAIKNVIQTHAYTAESALAHVSTCRAFVHPNSGYTEQIDLYAETDCNVMEASQLWTKRKTEIARANGIARRSPFAFIMNASPRISGWFRRKTKRPLDDDRHEKMKVVKAGGL</sequence>
<dbReference type="InParanoid" id="A0A0C3G5E0"/>
<dbReference type="HOGENOM" id="CLU_1245788_0_0_1"/>
<dbReference type="Gene3D" id="3.90.190.10">
    <property type="entry name" value="Protein tyrosine phosphatase superfamily"/>
    <property type="match status" value="1"/>
</dbReference>
<dbReference type="GO" id="GO:0005737">
    <property type="term" value="C:cytoplasm"/>
    <property type="evidence" value="ECO:0007669"/>
    <property type="project" value="TreeGrafter"/>
</dbReference>